<comment type="function">
    <text evidence="1">Component of the general transcription and DNA repair factor IIH (TFIIH) core complex, which is involved in general and transcription-coupled nucleotide excision repair (NER) of damaged DNA and, when complexed to CAK, in RNA transcription by RNA polymerase II. In NER, TFIIH acts by opening DNA around the lesion to allow the excision of the damaged oligonucleotide and its replacement by a new DNA fragment. In transcription, TFIIH has an essential role in transcription initiation. When the pre-initiation complex (PIC) has been established, TFIIH is required for promoter opening and promoter escape. Phosphorylation of the C-terminal tail (CTD) of the largest subunit of RNA polymerase II by the kinase module CAK controls the initiation of transcription.</text>
</comment>
<name>A0A8R1EVF0_CAEJA</name>
<reference evidence="3" key="1">
    <citation type="submission" date="2010-08" db="EMBL/GenBank/DDBJ databases">
        <authorList>
            <consortium name="Caenorhabditis japonica Sequencing Consortium"/>
            <person name="Wilson R.K."/>
        </authorList>
    </citation>
    <scope>NUCLEOTIDE SEQUENCE [LARGE SCALE GENOMIC DNA]</scope>
    <source>
        <strain evidence="3">DF5081</strain>
    </source>
</reference>
<dbReference type="GO" id="GO:0000439">
    <property type="term" value="C:transcription factor TFIIH core complex"/>
    <property type="evidence" value="ECO:0007669"/>
    <property type="project" value="UniProtKB-UniRule"/>
</dbReference>
<dbReference type="GO" id="GO:0005675">
    <property type="term" value="C:transcription factor TFIIH holo complex"/>
    <property type="evidence" value="ECO:0007669"/>
    <property type="project" value="UniProtKB-UniRule"/>
</dbReference>
<comment type="similarity">
    <text evidence="1">Belongs to the TFB4 family.</text>
</comment>
<keyword evidence="1" id="KW-0227">DNA damage</keyword>
<dbReference type="Pfam" id="PF03850">
    <property type="entry name" value="Tfb4"/>
    <property type="match status" value="1"/>
</dbReference>
<dbReference type="GO" id="GO:0006289">
    <property type="term" value="P:nucleotide-excision repair"/>
    <property type="evidence" value="ECO:0007669"/>
    <property type="project" value="UniProtKB-UniRule"/>
</dbReference>
<keyword evidence="1" id="KW-0804">Transcription</keyword>
<comment type="subunit">
    <text evidence="1">Part of a TFIID-containing RNA polymerase II pre-initiation complex that is composed of TBP and at least GTF2A1, GTF2A2, GTF2E1, GTF2E2, GTF2F1, GTF2H2, GTF2H3, GTF2H4, GTF2H5, GTF2B, TCEA1, ERCC2, ERCC3, TAF1, TAF2, TAF3, TAF4, TAF5, TAF6, TAF7, TAF8, TAF9, TAF10, TAF11, TAF12 and TAF13. Component of the 7-subunit TFIIH core complex composed of XPB/ERCC3, XPD/ERCC2, GTF2H1, GTF2H2, GTF2H3, GTF2H4 and GTF2H5, which is active in NER. The core complex associates with the 3-subunit CDK-activating kinase (CAK) module composed of CCNH/cyclin H, CDK7 and MNAT1 to form the 10-subunit holoenzyme (holo-TFIIH) active in transcription. Interacts with RARA; the interaction requires prior phosphorylation of RARA on 'Ser-369' which then enhances interaction of RARA with CDK7.</text>
</comment>
<dbReference type="GO" id="GO:0006355">
    <property type="term" value="P:regulation of DNA-templated transcription"/>
    <property type="evidence" value="ECO:0007669"/>
    <property type="project" value="InterPro"/>
</dbReference>
<dbReference type="AlphaFoldDB" id="A0A8R1EVF0"/>
<dbReference type="InterPro" id="IPR036465">
    <property type="entry name" value="vWFA_dom_sf"/>
</dbReference>
<accession>A0A8R1EVF0</accession>
<keyword evidence="1" id="KW-0805">Transcription regulation</keyword>
<organism evidence="2 3">
    <name type="scientific">Caenorhabditis japonica</name>
    <dbReference type="NCBI Taxonomy" id="281687"/>
    <lineage>
        <taxon>Eukaryota</taxon>
        <taxon>Metazoa</taxon>
        <taxon>Ecdysozoa</taxon>
        <taxon>Nematoda</taxon>
        <taxon>Chromadorea</taxon>
        <taxon>Rhabditida</taxon>
        <taxon>Rhabditina</taxon>
        <taxon>Rhabditomorpha</taxon>
        <taxon>Rhabditoidea</taxon>
        <taxon>Rhabditidae</taxon>
        <taxon>Peloderinae</taxon>
        <taxon>Caenorhabditis</taxon>
    </lineage>
</organism>
<keyword evidence="1" id="KW-0863">Zinc-finger</keyword>
<dbReference type="GO" id="GO:0008270">
    <property type="term" value="F:zinc ion binding"/>
    <property type="evidence" value="ECO:0007669"/>
    <property type="project" value="UniProtKB-KW"/>
</dbReference>
<dbReference type="Gene3D" id="3.40.50.410">
    <property type="entry name" value="von Willebrand factor, type A domain"/>
    <property type="match status" value="1"/>
</dbReference>
<keyword evidence="3" id="KW-1185">Reference proteome</keyword>
<keyword evidence="1" id="KW-0862">Zinc</keyword>
<dbReference type="Proteomes" id="UP000005237">
    <property type="component" value="Unassembled WGS sequence"/>
</dbReference>
<keyword evidence="1" id="KW-0234">DNA repair</keyword>
<keyword evidence="1" id="KW-0539">Nucleus</keyword>
<evidence type="ECO:0000313" key="3">
    <source>
        <dbReference type="Proteomes" id="UP000005237"/>
    </source>
</evidence>
<evidence type="ECO:0000313" key="2">
    <source>
        <dbReference type="EnsemblMetazoa" id="CJA41899.1"/>
    </source>
</evidence>
<protein>
    <recommendedName>
        <fullName evidence="1">General transcription factor IIH subunit 3</fullName>
    </recommendedName>
    <alternativeName>
        <fullName evidence="1">General transcription factor IIH polypeptide 3</fullName>
    </alternativeName>
</protein>
<reference evidence="2" key="2">
    <citation type="submission" date="2022-06" db="UniProtKB">
        <authorList>
            <consortium name="EnsemblMetazoa"/>
        </authorList>
    </citation>
    <scope>IDENTIFICATION</scope>
    <source>
        <strain evidence="2">DF5081</strain>
    </source>
</reference>
<dbReference type="InterPro" id="IPR004600">
    <property type="entry name" value="TFIIH_Tfb4/GTF2H3"/>
</dbReference>
<proteinExistence type="inferred from homology"/>
<keyword evidence="1" id="KW-0479">Metal-binding</keyword>
<evidence type="ECO:0000256" key="1">
    <source>
        <dbReference type="RuleBase" id="RU368090"/>
    </source>
</evidence>
<dbReference type="EnsemblMetazoa" id="CJA41899.1">
    <property type="protein sequence ID" value="CJA41899.1"/>
    <property type="gene ID" value="WBGene00217747"/>
</dbReference>
<sequence>MSTLSVLIEASANSWGKLATEHGDRTIGIILRALVSFCNAHLAQSASNQLLVFAYGRNIEKKMIFSSSRPDDRETSTVIVKRLREILTRDAQGDEVRVGVPLGPALAHAFCHMKKTSKTVTADQCADSLGPQTVSTGEPVETGAESITTRAVLISMTPISGAEHAFLGY</sequence>
<comment type="subcellular location">
    <subcellularLocation>
        <location evidence="1">Nucleus</location>
    </subcellularLocation>
</comment>